<protein>
    <submittedName>
        <fullName evidence="1">Uncharacterized protein</fullName>
    </submittedName>
</protein>
<gene>
    <name evidence="1" type="ORF">CTHT_0074230</name>
</gene>
<dbReference type="RefSeq" id="XP_006697676.1">
    <property type="nucleotide sequence ID" value="XM_006697613.1"/>
</dbReference>
<dbReference type="AlphaFoldDB" id="G0SI24"/>
<dbReference type="eggNOG" id="ENOG502TJKA">
    <property type="taxonomic scope" value="Eukaryota"/>
</dbReference>
<sequence length="528" mass="60174">MEQVKTLVDKIEKEAGVERDIRDHHFQQSQYSVQHNFFKALIAQNRVECGLNRNQLELQLNSFEDQAYYYENLAATYRVTSQAWEPWFLVEQRHLPSTIPQPSSSPSTLSYKVTGGARLSQGLCDAPDYQHALQWSAQQRRLAPDIPSAYLVWAPGMTVHTALSSLIFQILQQRPTALFQFNMTPQAFLRGRQSVTVLWDMLKFLMASLGGCLLYLLIGSVGEDEFSIVECFYNAVKNWKDAPPIYVTIIHPYHERFVGLKEATDLDGLYDVHPSLTTTDALHHVLMVELGIHQVSETIEQLLWDAVWRETRYASIGVCLGKVVDHITAVAEQLGREEFKGDEDTMSFWMAGVRSWLENPGAADGLREQVQRHLNIVDLNLPEKVKENLSRHVKRLALKVDSQERKMVASHNMTDPQRHHVWDTMREAMSPALEVMFWGAIQELVEQALEAYCLSPAQSQLQAGRVVHKILEAKFGLMSNWRKTMTQEGESVIEGIETAIMIGFELTVKALTEPRRESEGQIAPDDKR</sequence>
<proteinExistence type="predicted"/>
<accession>G0SI24</accession>
<dbReference type="GeneID" id="18261461"/>
<keyword evidence="2" id="KW-1185">Reference proteome</keyword>
<evidence type="ECO:0000313" key="1">
    <source>
        <dbReference type="EMBL" id="EGS17094.1"/>
    </source>
</evidence>
<reference evidence="1 2" key="1">
    <citation type="journal article" date="2011" name="Cell">
        <title>Insight into structure and assembly of the nuclear pore complex by utilizing the genome of a eukaryotic thermophile.</title>
        <authorList>
            <person name="Amlacher S."/>
            <person name="Sarges P."/>
            <person name="Flemming D."/>
            <person name="van Noort V."/>
            <person name="Kunze R."/>
            <person name="Devos D.P."/>
            <person name="Arumugam M."/>
            <person name="Bork P."/>
            <person name="Hurt E."/>
        </authorList>
    </citation>
    <scope>NUCLEOTIDE SEQUENCE [LARGE SCALE GENOMIC DNA]</scope>
    <source>
        <strain evidence="2">DSM 1495 / CBS 144.50 / IMI 039719</strain>
    </source>
</reference>
<organism evidence="2">
    <name type="scientific">Chaetomium thermophilum (strain DSM 1495 / CBS 144.50 / IMI 039719)</name>
    <name type="common">Thermochaetoides thermophila</name>
    <dbReference type="NCBI Taxonomy" id="759272"/>
    <lineage>
        <taxon>Eukaryota</taxon>
        <taxon>Fungi</taxon>
        <taxon>Dikarya</taxon>
        <taxon>Ascomycota</taxon>
        <taxon>Pezizomycotina</taxon>
        <taxon>Sordariomycetes</taxon>
        <taxon>Sordariomycetidae</taxon>
        <taxon>Sordariales</taxon>
        <taxon>Chaetomiaceae</taxon>
        <taxon>Thermochaetoides</taxon>
    </lineage>
</organism>
<dbReference type="OrthoDB" id="61900at2759"/>
<dbReference type="EMBL" id="GL988048">
    <property type="protein sequence ID" value="EGS17094.1"/>
    <property type="molecule type" value="Genomic_DNA"/>
</dbReference>
<dbReference type="STRING" id="759272.G0SI24"/>
<dbReference type="KEGG" id="cthr:CTHT_0074230"/>
<dbReference type="HOGENOM" id="CLU_018311_0_0_1"/>
<evidence type="ECO:0000313" key="2">
    <source>
        <dbReference type="Proteomes" id="UP000008066"/>
    </source>
</evidence>
<dbReference type="Proteomes" id="UP000008066">
    <property type="component" value="Unassembled WGS sequence"/>
</dbReference>
<name>G0SI24_CHATD</name>